<dbReference type="InterPro" id="IPR033275">
    <property type="entry name" value="MARCH-like"/>
</dbReference>
<reference evidence="4" key="2">
    <citation type="submission" date="2013-12" db="EMBL/GenBank/DDBJ databases">
        <authorList>
            <person name="Yu Y."/>
            <person name="Lee S."/>
            <person name="de Baynast K."/>
            <person name="Wissotski M."/>
            <person name="Liu L."/>
            <person name="Talag J."/>
            <person name="Goicoechea J."/>
            <person name="Angelova A."/>
            <person name="Jetty R."/>
            <person name="Kudrna D."/>
            <person name="Golser W."/>
            <person name="Rivera L."/>
            <person name="Zhang J."/>
            <person name="Wing R."/>
        </authorList>
    </citation>
    <scope>NUCLEOTIDE SEQUENCE</scope>
</reference>
<proteinExistence type="predicted"/>
<dbReference type="GO" id="GO:0016567">
    <property type="term" value="P:protein ubiquitination"/>
    <property type="evidence" value="ECO:0007669"/>
    <property type="project" value="TreeGrafter"/>
</dbReference>
<feature type="transmembrane region" description="Helical" evidence="2">
    <location>
        <begin position="175"/>
        <end position="205"/>
    </location>
</feature>
<protein>
    <recommendedName>
        <fullName evidence="5">RING-CH-type domain-containing protein</fullName>
    </recommendedName>
</protein>
<evidence type="ECO:0000256" key="1">
    <source>
        <dbReference type="SAM" id="MobiDB-lite"/>
    </source>
</evidence>
<evidence type="ECO:0008006" key="5">
    <source>
        <dbReference type="Google" id="ProtNLM"/>
    </source>
</evidence>
<dbReference type="Gramene" id="LPERR01G23060.4">
    <property type="protein sequence ID" value="LPERR01G23060.4"/>
    <property type="gene ID" value="LPERR01G23060"/>
</dbReference>
<evidence type="ECO:0000313" key="4">
    <source>
        <dbReference type="Proteomes" id="UP000032180"/>
    </source>
</evidence>
<keyword evidence="4" id="KW-1185">Reference proteome</keyword>
<dbReference type="PANTHER" id="PTHR23012:SF163">
    <property type="entry name" value="PROTEIN BINDING PROTEIN"/>
    <property type="match status" value="1"/>
</dbReference>
<dbReference type="GO" id="GO:0004842">
    <property type="term" value="F:ubiquitin-protein transferase activity"/>
    <property type="evidence" value="ECO:0007669"/>
    <property type="project" value="TreeGrafter"/>
</dbReference>
<keyword evidence="2" id="KW-0812">Transmembrane</keyword>
<feature type="compositionally biased region" description="Polar residues" evidence="1">
    <location>
        <begin position="112"/>
        <end position="127"/>
    </location>
</feature>
<dbReference type="InterPro" id="IPR022143">
    <property type="entry name" value="DUF3675"/>
</dbReference>
<feature type="region of interest" description="Disordered" evidence="1">
    <location>
        <begin position="93"/>
        <end position="127"/>
    </location>
</feature>
<feature type="compositionally biased region" description="Basic and acidic residues" evidence="1">
    <location>
        <begin position="94"/>
        <end position="111"/>
    </location>
</feature>
<dbReference type="Proteomes" id="UP000032180">
    <property type="component" value="Chromosome 1"/>
</dbReference>
<dbReference type="PANTHER" id="PTHR23012">
    <property type="entry name" value="RING/FYVE/PHD ZINC FINGER DOMAIN-CONTAINING"/>
    <property type="match status" value="1"/>
</dbReference>
<reference evidence="3" key="3">
    <citation type="submission" date="2015-04" db="UniProtKB">
        <authorList>
            <consortium name="EnsemblPlants"/>
        </authorList>
    </citation>
    <scope>IDENTIFICATION</scope>
</reference>
<keyword evidence="2" id="KW-1133">Transmembrane helix</keyword>
<dbReference type="EnsemblPlants" id="LPERR01G23060.4">
    <property type="protein sequence ID" value="LPERR01G23060.4"/>
    <property type="gene ID" value="LPERR01G23060"/>
</dbReference>
<reference evidence="3 4" key="1">
    <citation type="submission" date="2012-08" db="EMBL/GenBank/DDBJ databases">
        <title>Oryza genome evolution.</title>
        <authorList>
            <person name="Wing R.A."/>
        </authorList>
    </citation>
    <scope>NUCLEOTIDE SEQUENCE</scope>
</reference>
<sequence length="240" mass="26374">MADHFSLMVGRLLTESTLQSAMEEAFAAASVKIVHEQPDPSVHEDVQEGKPKSGVIVECRICQEEGDESTLTTHASRGGAMRRETQCAKYAYRRSGERSDNTDQSQEHFDQTSDQTAGASSFDSQNSSTKGVFYCRVVAISVSVAKHEPSIWALLMVLLVLRDAISLILGDPEAYSMALLTLLMIRTAGIVIPIYIILISVTALFHRYRQHQTVHEAPISETGGEGVHPMPPPQHVISIR</sequence>
<accession>A0A0D9V496</accession>
<keyword evidence="2" id="KW-0472">Membrane</keyword>
<dbReference type="AlphaFoldDB" id="A0A0D9V496"/>
<dbReference type="GO" id="GO:0016020">
    <property type="term" value="C:membrane"/>
    <property type="evidence" value="ECO:0007669"/>
    <property type="project" value="TreeGrafter"/>
</dbReference>
<evidence type="ECO:0000256" key="2">
    <source>
        <dbReference type="SAM" id="Phobius"/>
    </source>
</evidence>
<organism evidence="3 4">
    <name type="scientific">Leersia perrieri</name>
    <dbReference type="NCBI Taxonomy" id="77586"/>
    <lineage>
        <taxon>Eukaryota</taxon>
        <taxon>Viridiplantae</taxon>
        <taxon>Streptophyta</taxon>
        <taxon>Embryophyta</taxon>
        <taxon>Tracheophyta</taxon>
        <taxon>Spermatophyta</taxon>
        <taxon>Magnoliopsida</taxon>
        <taxon>Liliopsida</taxon>
        <taxon>Poales</taxon>
        <taxon>Poaceae</taxon>
        <taxon>BOP clade</taxon>
        <taxon>Oryzoideae</taxon>
        <taxon>Oryzeae</taxon>
        <taxon>Oryzinae</taxon>
        <taxon>Leersia</taxon>
    </lineage>
</organism>
<name>A0A0D9V496_9ORYZ</name>
<dbReference type="Pfam" id="PF12428">
    <property type="entry name" value="DUF3675"/>
    <property type="match status" value="1"/>
</dbReference>
<evidence type="ECO:0000313" key="3">
    <source>
        <dbReference type="EnsemblPlants" id="LPERR01G23060.4"/>
    </source>
</evidence>